<accession>A0A392QYU7</accession>
<reference evidence="1 2" key="1">
    <citation type="journal article" date="2018" name="Front. Plant Sci.">
        <title>Red Clover (Trifolium pratense) and Zigzag Clover (T. medium) - A Picture of Genomic Similarities and Differences.</title>
        <authorList>
            <person name="Dluhosova J."/>
            <person name="Istvanek J."/>
            <person name="Nedelnik J."/>
            <person name="Repkova J."/>
        </authorList>
    </citation>
    <scope>NUCLEOTIDE SEQUENCE [LARGE SCALE GENOMIC DNA]</scope>
    <source>
        <strain evidence="2">cv. 10/8</strain>
        <tissue evidence="1">Leaf</tissue>
    </source>
</reference>
<dbReference type="GO" id="GO:0016740">
    <property type="term" value="F:transferase activity"/>
    <property type="evidence" value="ECO:0007669"/>
    <property type="project" value="UniProtKB-KW"/>
</dbReference>
<dbReference type="Proteomes" id="UP000265520">
    <property type="component" value="Unassembled WGS sequence"/>
</dbReference>
<evidence type="ECO:0000313" key="1">
    <source>
        <dbReference type="EMBL" id="MCI29042.1"/>
    </source>
</evidence>
<feature type="non-terminal residue" evidence="1">
    <location>
        <position position="92"/>
    </location>
</feature>
<keyword evidence="1" id="KW-0808">Transferase</keyword>
<sequence>MVLVETTDTSCVFCGEAEEPVDHLFVSWRRVRLGIVLMWHAVVWSIWTCQNDIIFAGGSSTIDNLVDRVKLSSWKWFLGKNPDSPCSFYEWE</sequence>
<evidence type="ECO:0000313" key="2">
    <source>
        <dbReference type="Proteomes" id="UP000265520"/>
    </source>
</evidence>
<protein>
    <submittedName>
        <fullName evidence="1">Anthocyanin 3'-O-beta-glucosyltransferase</fullName>
    </submittedName>
</protein>
<dbReference type="AlphaFoldDB" id="A0A392QYU7"/>
<name>A0A392QYU7_9FABA</name>
<keyword evidence="2" id="KW-1185">Reference proteome</keyword>
<organism evidence="1 2">
    <name type="scientific">Trifolium medium</name>
    <dbReference type="NCBI Taxonomy" id="97028"/>
    <lineage>
        <taxon>Eukaryota</taxon>
        <taxon>Viridiplantae</taxon>
        <taxon>Streptophyta</taxon>
        <taxon>Embryophyta</taxon>
        <taxon>Tracheophyta</taxon>
        <taxon>Spermatophyta</taxon>
        <taxon>Magnoliopsida</taxon>
        <taxon>eudicotyledons</taxon>
        <taxon>Gunneridae</taxon>
        <taxon>Pentapetalae</taxon>
        <taxon>rosids</taxon>
        <taxon>fabids</taxon>
        <taxon>Fabales</taxon>
        <taxon>Fabaceae</taxon>
        <taxon>Papilionoideae</taxon>
        <taxon>50 kb inversion clade</taxon>
        <taxon>NPAAA clade</taxon>
        <taxon>Hologalegina</taxon>
        <taxon>IRL clade</taxon>
        <taxon>Trifolieae</taxon>
        <taxon>Trifolium</taxon>
    </lineage>
</organism>
<proteinExistence type="predicted"/>
<comment type="caution">
    <text evidence="1">The sequence shown here is derived from an EMBL/GenBank/DDBJ whole genome shotgun (WGS) entry which is preliminary data.</text>
</comment>
<dbReference type="EMBL" id="LXQA010169842">
    <property type="protein sequence ID" value="MCI29042.1"/>
    <property type="molecule type" value="Genomic_DNA"/>
</dbReference>